<keyword evidence="1" id="KW-0460">Magnesium</keyword>
<gene>
    <name evidence="2" type="ORF">F6J85_06255</name>
</gene>
<dbReference type="RefSeq" id="WP_150924276.1">
    <property type="nucleotide sequence ID" value="NZ_CP044232.1"/>
</dbReference>
<dbReference type="PANTHER" id="PTHR16222:SF12">
    <property type="entry name" value="ADP-RIBOSYLGLYCOHYDROLASE-RELATED"/>
    <property type="match status" value="1"/>
</dbReference>
<dbReference type="KEGG" id="mlz:F6J85_06255"/>
<proteinExistence type="predicted"/>
<feature type="binding site" evidence="1">
    <location>
        <position position="152"/>
    </location>
    <ligand>
        <name>Mg(2+)</name>
        <dbReference type="ChEBI" id="CHEBI:18420"/>
        <label>1</label>
    </ligand>
</feature>
<evidence type="ECO:0000313" key="2">
    <source>
        <dbReference type="EMBL" id="QEW02741.1"/>
    </source>
</evidence>
<keyword evidence="3" id="KW-1185">Reference proteome</keyword>
<accession>A0A5J6L2X8</accession>
<dbReference type="SUPFAM" id="SSF101478">
    <property type="entry name" value="ADP-ribosylglycohydrolase"/>
    <property type="match status" value="1"/>
</dbReference>
<keyword evidence="1" id="KW-0479">Metal-binding</keyword>
<feature type="binding site" evidence="1">
    <location>
        <position position="165"/>
    </location>
    <ligand>
        <name>Mg(2+)</name>
        <dbReference type="ChEBI" id="CHEBI:18420"/>
        <label>1</label>
    </ligand>
</feature>
<feature type="binding site" evidence="1">
    <location>
        <position position="375"/>
    </location>
    <ligand>
        <name>Mg(2+)</name>
        <dbReference type="ChEBI" id="CHEBI:18420"/>
        <label>1</label>
    </ligand>
</feature>
<keyword evidence="2" id="KW-0378">Hydrolase</keyword>
<feature type="binding site" evidence="1">
    <location>
        <position position="374"/>
    </location>
    <ligand>
        <name>Mg(2+)</name>
        <dbReference type="ChEBI" id="CHEBI:18420"/>
        <label>1</label>
    </ligand>
</feature>
<dbReference type="InterPro" id="IPR005502">
    <property type="entry name" value="Ribosyl_crysJ1"/>
</dbReference>
<protein>
    <submittedName>
        <fullName evidence="2">ADP-ribosylglycohydrolase family protein</fullName>
    </submittedName>
</protein>
<dbReference type="InterPro" id="IPR036705">
    <property type="entry name" value="Ribosyl_crysJ1_sf"/>
</dbReference>
<feature type="binding site" evidence="1">
    <location>
        <position position="372"/>
    </location>
    <ligand>
        <name>Mg(2+)</name>
        <dbReference type="ChEBI" id="CHEBI:18420"/>
        <label>1</label>
    </ligand>
</feature>
<dbReference type="InterPro" id="IPR050792">
    <property type="entry name" value="ADP-ribosylglycohydrolase"/>
</dbReference>
<dbReference type="Gene3D" id="1.10.4080.10">
    <property type="entry name" value="ADP-ribosylation/Crystallin J1"/>
    <property type="match status" value="1"/>
</dbReference>
<evidence type="ECO:0000256" key="1">
    <source>
        <dbReference type="PIRSR" id="PIRSR605502-1"/>
    </source>
</evidence>
<dbReference type="AlphaFoldDB" id="A0A5J6L2X8"/>
<feature type="binding site" evidence="1">
    <location>
        <position position="164"/>
    </location>
    <ligand>
        <name>Mg(2+)</name>
        <dbReference type="ChEBI" id="CHEBI:18420"/>
        <label>1</label>
    </ligand>
</feature>
<evidence type="ECO:0000313" key="3">
    <source>
        <dbReference type="Proteomes" id="UP000325516"/>
    </source>
</evidence>
<dbReference type="GO" id="GO:0046872">
    <property type="term" value="F:metal ion binding"/>
    <property type="evidence" value="ECO:0007669"/>
    <property type="project" value="UniProtKB-KW"/>
</dbReference>
<dbReference type="PANTHER" id="PTHR16222">
    <property type="entry name" value="ADP-RIBOSYLGLYCOHYDROLASE"/>
    <property type="match status" value="1"/>
</dbReference>
<sequence length="436" mass="47086">MHDVLDPRDYVPDEAEQLRLSGFEIGDIEQDAADAALRGDVALLLSLEEKMRSLERTQGWRYREPEDLASLEALFAAMPRKSVDAAQLPSRIRGAWLGRTVGNTLGKPMEGLTRAELEIYLRAADQWPQRGYVPLLDPLPEGVEKLHPSAKTASAGLFEDVPRDDDIDWTILGLHLLETYGRELTTEQVAAEWLDRVPFSQTYTAERAAYRNLIHGVTPPDTATRSNPYREWIGALIRADAFGLTNPGDPGAAARLALIDARLTHTANGLYGELWAAALVAAALTSTSAEDALRHAAAVVPPESRLAEALDGVFHLLGSGAGHVAALDWVDETLGEYPWVHTINNAALIAIGLLWGHDFMSSVGITISGGRDTDSNGATVGCVFGALHGAGGIPTALVGTTHVRVRSAVRDFDRVTIDELAQRTLAVTEALASTER</sequence>
<dbReference type="Pfam" id="PF03747">
    <property type="entry name" value="ADP_ribosyl_GH"/>
    <property type="match status" value="1"/>
</dbReference>
<comment type="cofactor">
    <cofactor evidence="1">
        <name>Mg(2+)</name>
        <dbReference type="ChEBI" id="CHEBI:18420"/>
    </cofactor>
    <text evidence="1">Binds 2 magnesium ions per subunit.</text>
</comment>
<dbReference type="EMBL" id="CP044232">
    <property type="protein sequence ID" value="QEW02741.1"/>
    <property type="molecule type" value="Genomic_DNA"/>
</dbReference>
<organism evidence="2 3">
    <name type="scientific">Microbacterium lushaniae</name>
    <dbReference type="NCBI Taxonomy" id="2614639"/>
    <lineage>
        <taxon>Bacteria</taxon>
        <taxon>Bacillati</taxon>
        <taxon>Actinomycetota</taxon>
        <taxon>Actinomycetes</taxon>
        <taxon>Micrococcales</taxon>
        <taxon>Microbacteriaceae</taxon>
        <taxon>Microbacterium</taxon>
    </lineage>
</organism>
<name>A0A5J6L2X8_9MICO</name>
<reference evidence="3" key="1">
    <citation type="submission" date="2019-09" db="EMBL/GenBank/DDBJ databases">
        <title>Mumia zhuanghuii sp. nov. isolated from the intestinal contents of plateau pika (Ochotona curzoniae) in the Qinghai-Tibet plateau of China.</title>
        <authorList>
            <person name="Tian Z."/>
        </authorList>
    </citation>
    <scope>NUCLEOTIDE SEQUENCE [LARGE SCALE GENOMIC DNA]</scope>
    <source>
        <strain evidence="3">L-031</strain>
    </source>
</reference>
<dbReference type="GO" id="GO:0016787">
    <property type="term" value="F:hydrolase activity"/>
    <property type="evidence" value="ECO:0007669"/>
    <property type="project" value="UniProtKB-KW"/>
</dbReference>
<dbReference type="Proteomes" id="UP000325516">
    <property type="component" value="Chromosome"/>
</dbReference>